<dbReference type="OrthoDB" id="9812260at2"/>
<dbReference type="InterPro" id="IPR052163">
    <property type="entry name" value="DGC-Regulatory_Protein"/>
</dbReference>
<dbReference type="GO" id="GO:0006355">
    <property type="term" value="P:regulation of DNA-templated transcription"/>
    <property type="evidence" value="ECO:0007669"/>
    <property type="project" value="InterPro"/>
</dbReference>
<dbReference type="FunFam" id="3.30.70.270:FF:000001">
    <property type="entry name" value="Diguanylate cyclase domain protein"/>
    <property type="match status" value="1"/>
</dbReference>
<dbReference type="Proteomes" id="UP000068447">
    <property type="component" value="Chromosome"/>
</dbReference>
<dbReference type="RefSeq" id="WP_062481026.1">
    <property type="nucleotide sequence ID" value="NZ_CP013650.1"/>
</dbReference>
<dbReference type="InterPro" id="IPR000160">
    <property type="entry name" value="GGDEF_dom"/>
</dbReference>
<dbReference type="GO" id="GO:0003824">
    <property type="term" value="F:catalytic activity"/>
    <property type="evidence" value="ECO:0007669"/>
    <property type="project" value="UniProtKB-ARBA"/>
</dbReference>
<dbReference type="Gene3D" id="3.30.450.20">
    <property type="entry name" value="PAS domain"/>
    <property type="match status" value="1"/>
</dbReference>
<accession>A0A0U3ADI0</accession>
<dbReference type="AlphaFoldDB" id="A0A0U3ADI0"/>
<dbReference type="PROSITE" id="PS50112">
    <property type="entry name" value="PAS"/>
    <property type="match status" value="1"/>
</dbReference>
<dbReference type="EMBL" id="CP013650">
    <property type="protein sequence ID" value="ALS99118.1"/>
    <property type="molecule type" value="Genomic_DNA"/>
</dbReference>
<protein>
    <recommendedName>
        <fullName evidence="6">Diguanylate cyclase</fullName>
    </recommendedName>
</protein>
<evidence type="ECO:0000256" key="1">
    <source>
        <dbReference type="ARBA" id="ARBA00001946"/>
    </source>
</evidence>
<dbReference type="PANTHER" id="PTHR46663">
    <property type="entry name" value="DIGUANYLATE CYCLASE DGCT-RELATED"/>
    <property type="match status" value="1"/>
</dbReference>
<reference evidence="4 5" key="1">
    <citation type="submission" date="2015-12" db="EMBL/GenBank/DDBJ databases">
        <title>Complete genome of Lacimicrobium alkaliphilum KCTC 32984.</title>
        <authorList>
            <person name="Kim S.-G."/>
            <person name="Lee Y.-J."/>
        </authorList>
    </citation>
    <scope>NUCLEOTIDE SEQUENCE [LARGE SCALE GENOMIC DNA]</scope>
    <source>
        <strain evidence="4 5">YelD216</strain>
    </source>
</reference>
<organism evidence="4 5">
    <name type="scientific">Lacimicrobium alkaliphilum</name>
    <dbReference type="NCBI Taxonomy" id="1526571"/>
    <lineage>
        <taxon>Bacteria</taxon>
        <taxon>Pseudomonadati</taxon>
        <taxon>Pseudomonadota</taxon>
        <taxon>Gammaproteobacteria</taxon>
        <taxon>Alteromonadales</taxon>
        <taxon>Alteromonadaceae</taxon>
        <taxon>Lacimicrobium</taxon>
    </lineage>
</organism>
<gene>
    <name evidence="4" type="ORF">AT746_13150</name>
</gene>
<dbReference type="CDD" id="cd00130">
    <property type="entry name" value="PAS"/>
    <property type="match status" value="1"/>
</dbReference>
<name>A0A0U3ADI0_9ALTE</name>
<dbReference type="SMART" id="SM00091">
    <property type="entry name" value="PAS"/>
    <property type="match status" value="1"/>
</dbReference>
<dbReference type="PANTHER" id="PTHR46663:SF2">
    <property type="entry name" value="GGDEF DOMAIN-CONTAINING PROTEIN"/>
    <property type="match status" value="1"/>
</dbReference>
<feature type="domain" description="GGDEF" evidence="3">
    <location>
        <begin position="172"/>
        <end position="302"/>
    </location>
</feature>
<dbReference type="InterPro" id="IPR029787">
    <property type="entry name" value="Nucleotide_cyclase"/>
</dbReference>
<keyword evidence="5" id="KW-1185">Reference proteome</keyword>
<dbReference type="STRING" id="1526571.AT746_13150"/>
<dbReference type="PROSITE" id="PS50887">
    <property type="entry name" value="GGDEF"/>
    <property type="match status" value="1"/>
</dbReference>
<proteinExistence type="predicted"/>
<evidence type="ECO:0008006" key="6">
    <source>
        <dbReference type="Google" id="ProtNLM"/>
    </source>
</evidence>
<dbReference type="SUPFAM" id="SSF55073">
    <property type="entry name" value="Nucleotide cyclase"/>
    <property type="match status" value="1"/>
</dbReference>
<dbReference type="Pfam" id="PF00990">
    <property type="entry name" value="GGDEF"/>
    <property type="match status" value="1"/>
</dbReference>
<evidence type="ECO:0000313" key="4">
    <source>
        <dbReference type="EMBL" id="ALS99118.1"/>
    </source>
</evidence>
<dbReference type="Gene3D" id="3.30.70.270">
    <property type="match status" value="1"/>
</dbReference>
<dbReference type="SUPFAM" id="SSF55785">
    <property type="entry name" value="PYP-like sensor domain (PAS domain)"/>
    <property type="match status" value="1"/>
</dbReference>
<evidence type="ECO:0000313" key="5">
    <source>
        <dbReference type="Proteomes" id="UP000068447"/>
    </source>
</evidence>
<dbReference type="NCBIfam" id="TIGR00254">
    <property type="entry name" value="GGDEF"/>
    <property type="match status" value="1"/>
</dbReference>
<dbReference type="Pfam" id="PF00989">
    <property type="entry name" value="PAS"/>
    <property type="match status" value="1"/>
</dbReference>
<feature type="domain" description="PAS" evidence="2">
    <location>
        <begin position="6"/>
        <end position="76"/>
    </location>
</feature>
<comment type="cofactor">
    <cofactor evidence="1">
        <name>Mg(2+)</name>
        <dbReference type="ChEBI" id="CHEBI:18420"/>
    </cofactor>
</comment>
<dbReference type="InterPro" id="IPR043128">
    <property type="entry name" value="Rev_trsase/Diguanyl_cyclase"/>
</dbReference>
<evidence type="ECO:0000259" key="3">
    <source>
        <dbReference type="PROSITE" id="PS50887"/>
    </source>
</evidence>
<dbReference type="InterPro" id="IPR035965">
    <property type="entry name" value="PAS-like_dom_sf"/>
</dbReference>
<sequence>MDISLPSETFNTLLQALPDAVLIADNDGIIRMCNDQLAGLFGYPKQELIGQSVHILVPEAQRNLHQEKVARYMTTPNRRNMGKLMSLAGQRKDGRLVPVDIMLSPVTLEGRNWVICSVRDISEIKRLQSELELALEKEQQLARLDSLTHIANRRAFYEFAEKEKDRSLRHHLAFTLAYIDLDNFKLVNDRFGHDTGDRLLKMVASNIKCSVRSSDMIARLGGDEFGVILPETDQPLARKMITRLISRLGETMTEHQWPVTFSVGVLTCYNGHIALEELMKKVDSLMYQIKHQGKNAVKYCIEQ</sequence>
<dbReference type="SMART" id="SM00267">
    <property type="entry name" value="GGDEF"/>
    <property type="match status" value="1"/>
</dbReference>
<dbReference type="CDD" id="cd01949">
    <property type="entry name" value="GGDEF"/>
    <property type="match status" value="1"/>
</dbReference>
<dbReference type="InterPro" id="IPR013767">
    <property type="entry name" value="PAS_fold"/>
</dbReference>
<dbReference type="NCBIfam" id="TIGR00229">
    <property type="entry name" value="sensory_box"/>
    <property type="match status" value="1"/>
</dbReference>
<dbReference type="InterPro" id="IPR000014">
    <property type="entry name" value="PAS"/>
</dbReference>
<evidence type="ECO:0000259" key="2">
    <source>
        <dbReference type="PROSITE" id="PS50112"/>
    </source>
</evidence>
<dbReference type="KEGG" id="lal:AT746_13150"/>